<accession>A0A6N4QC23</accession>
<evidence type="ECO:0000313" key="2">
    <source>
        <dbReference type="EMBL" id="TGK69376.1"/>
    </source>
</evidence>
<reference evidence="2" key="1">
    <citation type="journal article" date="2019" name="PLoS Negl. Trop. Dis.">
        <title>Revisiting the worldwide diversity of Leptospira species in the environment.</title>
        <authorList>
            <person name="Vincent A.T."/>
            <person name="Schiettekatte O."/>
            <person name="Bourhy P."/>
            <person name="Veyrier F.J."/>
            <person name="Picardeau M."/>
        </authorList>
    </citation>
    <scope>NUCLEOTIDE SEQUENCE [LARGE SCALE GENOMIC DNA]</scope>
    <source>
        <strain evidence="2">201800293</strain>
    </source>
</reference>
<dbReference type="PANTHER" id="PTHR30373:SF2">
    <property type="entry name" value="UPF0603 PROTEIN YGCG"/>
    <property type="match status" value="1"/>
</dbReference>
<evidence type="ECO:0000313" key="3">
    <source>
        <dbReference type="Proteomes" id="UP000297239"/>
    </source>
</evidence>
<dbReference type="PANTHER" id="PTHR30373">
    <property type="entry name" value="UPF0603 PROTEIN YGCG"/>
    <property type="match status" value="1"/>
</dbReference>
<proteinExistence type="predicted"/>
<feature type="domain" description="TPM" evidence="1">
    <location>
        <begin position="52"/>
        <end position="173"/>
    </location>
</feature>
<dbReference type="AlphaFoldDB" id="A0A6N4QC23"/>
<name>A0A6N4QC23_9LEPT</name>
<dbReference type="Pfam" id="PF04536">
    <property type="entry name" value="TPM_phosphatase"/>
    <property type="match status" value="1"/>
</dbReference>
<protein>
    <submittedName>
        <fullName evidence="2">TPM domain-containing protein</fullName>
    </submittedName>
</protein>
<dbReference type="EMBL" id="RQFF01000030">
    <property type="protein sequence ID" value="TGK69376.1"/>
    <property type="molecule type" value="Genomic_DNA"/>
</dbReference>
<dbReference type="Proteomes" id="UP000297239">
    <property type="component" value="Unassembled WGS sequence"/>
</dbReference>
<dbReference type="Gene3D" id="3.10.310.50">
    <property type="match status" value="1"/>
</dbReference>
<dbReference type="InterPro" id="IPR007621">
    <property type="entry name" value="TPM_dom"/>
</dbReference>
<evidence type="ECO:0000259" key="1">
    <source>
        <dbReference type="Pfam" id="PF04536"/>
    </source>
</evidence>
<keyword evidence="3" id="KW-1185">Reference proteome</keyword>
<organism evidence="2 3">
    <name type="scientific">Leptospira kanakyensis</name>
    <dbReference type="NCBI Taxonomy" id="2484968"/>
    <lineage>
        <taxon>Bacteria</taxon>
        <taxon>Pseudomonadati</taxon>
        <taxon>Spirochaetota</taxon>
        <taxon>Spirochaetia</taxon>
        <taxon>Leptospirales</taxon>
        <taxon>Leptospiraceae</taxon>
        <taxon>Leptospira</taxon>
    </lineage>
</organism>
<gene>
    <name evidence="2" type="ORF">EHQ18_11200</name>
</gene>
<sequence>MNRFCICSLARSAKFKKMETQYMKKIISLSLILIILSCSETVKNDIKIKNNVDDRVNILSDDYIKKTGQKLSDFEKKTSVQIVVLFIDSIGKNDLDTFVNEIANSNGIGQKHVNNGILIFLSKDDKKIRINVGCGLEWIISDKIAGSIIQEMIPYLKNGNFEDAIDLAINKITTLSESVSWKISKKSLNKLNNSDINSIFQFEGKKIKEEPVENLEYDNQSNEFITVKTKEGISLNLLITFYRYYSYFINEKKDVIITARLTKVTPVTFQLLGVER</sequence>
<comment type="caution">
    <text evidence="2">The sequence shown here is derived from an EMBL/GenBank/DDBJ whole genome shotgun (WGS) entry which is preliminary data.</text>
</comment>
<dbReference type="OrthoDB" id="346215at2"/>